<evidence type="ECO:0000313" key="1">
    <source>
        <dbReference type="EMBL" id="MBX42870.1"/>
    </source>
</evidence>
<name>A0A2P2NKF1_RHIMU</name>
<protein>
    <submittedName>
        <fullName evidence="1">Uncharacterized protein</fullName>
    </submittedName>
</protein>
<accession>A0A2P2NKF1</accession>
<reference evidence="1" key="1">
    <citation type="submission" date="2018-02" db="EMBL/GenBank/DDBJ databases">
        <title>Rhizophora mucronata_Transcriptome.</title>
        <authorList>
            <person name="Meera S.P."/>
            <person name="Sreeshan A."/>
            <person name="Augustine A."/>
        </authorList>
    </citation>
    <scope>NUCLEOTIDE SEQUENCE</scope>
    <source>
        <tissue evidence="1">Leaf</tissue>
    </source>
</reference>
<proteinExistence type="predicted"/>
<dbReference type="AlphaFoldDB" id="A0A2P2NKF1"/>
<sequence length="90" mass="10191">MREVAPASASQSQGNLLASIKLGNCMGGFHGKGLYGQLRDLRAEVLGFHHTFTCRWLKHNQESWQIRGSEIYLRQVVDYCSQAINVKIRN</sequence>
<dbReference type="EMBL" id="GGEC01062386">
    <property type="protein sequence ID" value="MBX42870.1"/>
    <property type="molecule type" value="Transcribed_RNA"/>
</dbReference>
<organism evidence="1">
    <name type="scientific">Rhizophora mucronata</name>
    <name type="common">Asiatic mangrove</name>
    <dbReference type="NCBI Taxonomy" id="61149"/>
    <lineage>
        <taxon>Eukaryota</taxon>
        <taxon>Viridiplantae</taxon>
        <taxon>Streptophyta</taxon>
        <taxon>Embryophyta</taxon>
        <taxon>Tracheophyta</taxon>
        <taxon>Spermatophyta</taxon>
        <taxon>Magnoliopsida</taxon>
        <taxon>eudicotyledons</taxon>
        <taxon>Gunneridae</taxon>
        <taxon>Pentapetalae</taxon>
        <taxon>rosids</taxon>
        <taxon>fabids</taxon>
        <taxon>Malpighiales</taxon>
        <taxon>Rhizophoraceae</taxon>
        <taxon>Rhizophora</taxon>
    </lineage>
</organism>